<dbReference type="GO" id="GO:0006629">
    <property type="term" value="P:lipid metabolic process"/>
    <property type="evidence" value="ECO:0007669"/>
    <property type="project" value="InterPro"/>
</dbReference>
<protein>
    <submittedName>
        <fullName evidence="1">Phosphodiesterase</fullName>
    </submittedName>
</protein>
<dbReference type="HOGENOM" id="CLU_095644_0_0_5"/>
<dbReference type="SUPFAM" id="SSF51695">
    <property type="entry name" value="PLC-like phosphodiesterases"/>
    <property type="match status" value="1"/>
</dbReference>
<dbReference type="KEGG" id="mey:TM49_05295"/>
<accession>A0A0D5LMQ1</accession>
<dbReference type="Proteomes" id="UP000032611">
    <property type="component" value="Chromosome"/>
</dbReference>
<dbReference type="EMBL" id="CP010803">
    <property type="protein sequence ID" value="AJY45240.1"/>
    <property type="molecule type" value="Genomic_DNA"/>
</dbReference>
<gene>
    <name evidence="1" type="ORF">TM49_05295</name>
</gene>
<dbReference type="OrthoDB" id="7470251at2"/>
<evidence type="ECO:0000313" key="1">
    <source>
        <dbReference type="EMBL" id="AJY45240.1"/>
    </source>
</evidence>
<dbReference type="GO" id="GO:0008081">
    <property type="term" value="F:phosphoric diester hydrolase activity"/>
    <property type="evidence" value="ECO:0007669"/>
    <property type="project" value="InterPro"/>
</dbReference>
<dbReference type="RefSeq" id="WP_045679844.1">
    <property type="nucleotide sequence ID" value="NZ_CP010803.1"/>
</dbReference>
<dbReference type="PATRIC" id="fig|1486262.3.peg.1083"/>
<name>A0A0D5LMQ1_MAREN</name>
<keyword evidence="2" id="KW-1185">Reference proteome</keyword>
<proteinExistence type="predicted"/>
<reference evidence="1 2" key="1">
    <citation type="journal article" date="2015" name="Genome Announc.">
        <title>Complete genome sequence of Martelella endophytica YC6887, which has antifungal activity associated with a halophyte.</title>
        <authorList>
            <person name="Khan A."/>
            <person name="Khan H."/>
            <person name="Chung E.J."/>
            <person name="Hossain M.T."/>
            <person name="Chung Y.R."/>
        </authorList>
    </citation>
    <scope>NUCLEOTIDE SEQUENCE [LARGE SCALE GENOMIC DNA]</scope>
    <source>
        <strain evidence="1">YC6887</strain>
    </source>
</reference>
<evidence type="ECO:0000313" key="2">
    <source>
        <dbReference type="Proteomes" id="UP000032611"/>
    </source>
</evidence>
<organism evidence="1 2">
    <name type="scientific">Martelella endophytica</name>
    <dbReference type="NCBI Taxonomy" id="1486262"/>
    <lineage>
        <taxon>Bacteria</taxon>
        <taxon>Pseudomonadati</taxon>
        <taxon>Pseudomonadota</taxon>
        <taxon>Alphaproteobacteria</taxon>
        <taxon>Hyphomicrobiales</taxon>
        <taxon>Aurantimonadaceae</taxon>
        <taxon>Martelella</taxon>
    </lineage>
</organism>
<dbReference type="InterPro" id="IPR017946">
    <property type="entry name" value="PLC-like_Pdiesterase_TIM-brl"/>
</dbReference>
<dbReference type="AlphaFoldDB" id="A0A0D5LMQ1"/>
<sequence>MEILSHRGLWETPEEKNAEIAFRRSFDLGFGTETDLRDHNGEIVIAHDMPSGNEIAFSHVLEIMAGRNLTLALNIKADGLSARVKDILAAYGHTNYFVFDMSVPDLVRQIADGMTAFTGLSDIQPNPPLLADCQGVWLDCFRSDWFGPGLIDGLIDEGKRVCVVSADLHKRDVEQQWSIIKLAKRLSSPALMLCTDVPQRAATYFGEAG</sequence>
<dbReference type="STRING" id="1486262.TM49_05295"/>